<dbReference type="GO" id="GO:0032979">
    <property type="term" value="P:protein insertion into mitochondrial inner membrane from matrix"/>
    <property type="evidence" value="ECO:0007669"/>
    <property type="project" value="TreeGrafter"/>
</dbReference>
<dbReference type="EMBL" id="JAVRRT010000006">
    <property type="protein sequence ID" value="KAK5171077.1"/>
    <property type="molecule type" value="Genomic_DNA"/>
</dbReference>
<evidence type="ECO:0000256" key="2">
    <source>
        <dbReference type="ARBA" id="ARBA00009877"/>
    </source>
</evidence>
<evidence type="ECO:0000256" key="1">
    <source>
        <dbReference type="ARBA" id="ARBA00004141"/>
    </source>
</evidence>
<keyword evidence="5 6" id="KW-0472">Membrane</keyword>
<dbReference type="GO" id="GO:0033617">
    <property type="term" value="P:mitochondrial respiratory chain complex IV assembly"/>
    <property type="evidence" value="ECO:0007669"/>
    <property type="project" value="TreeGrafter"/>
</dbReference>
<evidence type="ECO:0000256" key="4">
    <source>
        <dbReference type="ARBA" id="ARBA00022989"/>
    </source>
</evidence>
<evidence type="ECO:0000256" key="3">
    <source>
        <dbReference type="ARBA" id="ARBA00022692"/>
    </source>
</evidence>
<dbReference type="PANTHER" id="PTHR12428">
    <property type="entry name" value="OXA1"/>
    <property type="match status" value="1"/>
</dbReference>
<organism evidence="7 8">
    <name type="scientific">Saxophila tyrrhenica</name>
    <dbReference type="NCBI Taxonomy" id="1690608"/>
    <lineage>
        <taxon>Eukaryota</taxon>
        <taxon>Fungi</taxon>
        <taxon>Dikarya</taxon>
        <taxon>Ascomycota</taxon>
        <taxon>Pezizomycotina</taxon>
        <taxon>Dothideomycetes</taxon>
        <taxon>Dothideomycetidae</taxon>
        <taxon>Mycosphaerellales</taxon>
        <taxon>Extremaceae</taxon>
        <taxon>Saxophila</taxon>
    </lineage>
</organism>
<dbReference type="GO" id="GO:0032977">
    <property type="term" value="F:membrane insertase activity"/>
    <property type="evidence" value="ECO:0007669"/>
    <property type="project" value="InterPro"/>
</dbReference>
<dbReference type="InterPro" id="IPR001708">
    <property type="entry name" value="YidC/ALB3/OXA1/COX18"/>
</dbReference>
<dbReference type="RefSeq" id="XP_064660105.1">
    <property type="nucleotide sequence ID" value="XM_064801475.1"/>
</dbReference>
<keyword evidence="4 6" id="KW-1133">Transmembrane helix</keyword>
<protein>
    <submittedName>
        <fullName evidence="7">Uncharacterized protein</fullName>
    </submittedName>
</protein>
<comment type="similarity">
    <text evidence="2">Belongs to the OXA1/ALB3/YidC family.</text>
</comment>
<proteinExistence type="inferred from homology"/>
<dbReference type="GeneID" id="89925567"/>
<evidence type="ECO:0000256" key="5">
    <source>
        <dbReference type="ARBA" id="ARBA00023136"/>
    </source>
</evidence>
<accession>A0AAV9PC65</accession>
<comment type="caution">
    <text evidence="7">The sequence shown here is derived from an EMBL/GenBank/DDBJ whole genome shotgun (WGS) entry which is preliminary data.</text>
</comment>
<name>A0AAV9PC65_9PEZI</name>
<gene>
    <name evidence="7" type="ORF">LTR77_004221</name>
</gene>
<sequence length="422" mass="47474">MAFIAARRAYRWPPHLAPPALQHQIPRRTFTAPSRSRGPITDFAVAGPNAIIESLHNTGLPYYAVIPLTAVLLRSTFVYHFSGKPARRKAQIGSNLIPLIQARSKMLSDSPREVRKIRGSSENPGFLGAVYVNLWRRMQISWLTYLSRRKYLKMFASSVPWWAINFGVLITFAETIRLKCGKQEGLLSMLLTPLENLRNMLMRELAPAEPAAGERPVRYLEQQAREMWAYLESKRTPVQDGEIIDLSSSPASADAGLQAGADIDTTSPYFDAAMQTEGFSFCTDLTAADPSGVLPVLTGVVMLIQVFFRPDVNARPVVPPKPTSAEPDLITSESRSVLRQLSEKPMRYAKQTPWLRQFGFYAALLFCYVSFHLPAAVLLYVIPNVAVGWLQGRYLDIKRPLRPAIQKCKRPLRYRARTEINL</sequence>
<feature type="transmembrane region" description="Helical" evidence="6">
    <location>
        <begin position="377"/>
        <end position="395"/>
    </location>
</feature>
<dbReference type="GO" id="GO:0005743">
    <property type="term" value="C:mitochondrial inner membrane"/>
    <property type="evidence" value="ECO:0007669"/>
    <property type="project" value="TreeGrafter"/>
</dbReference>
<evidence type="ECO:0000313" key="8">
    <source>
        <dbReference type="Proteomes" id="UP001337655"/>
    </source>
</evidence>
<evidence type="ECO:0000256" key="6">
    <source>
        <dbReference type="SAM" id="Phobius"/>
    </source>
</evidence>
<dbReference type="PANTHER" id="PTHR12428:SF65">
    <property type="entry name" value="CYTOCHROME C OXIDASE ASSEMBLY PROTEIN COX18, MITOCHONDRIAL"/>
    <property type="match status" value="1"/>
</dbReference>
<reference evidence="7 8" key="1">
    <citation type="submission" date="2023-08" db="EMBL/GenBank/DDBJ databases">
        <title>Black Yeasts Isolated from many extreme environments.</title>
        <authorList>
            <person name="Coleine C."/>
            <person name="Stajich J.E."/>
            <person name="Selbmann L."/>
        </authorList>
    </citation>
    <scope>NUCLEOTIDE SEQUENCE [LARGE SCALE GENOMIC DNA]</scope>
    <source>
        <strain evidence="7 8">CCFEE 5935</strain>
    </source>
</reference>
<comment type="subcellular location">
    <subcellularLocation>
        <location evidence="1">Membrane</location>
        <topology evidence="1">Multi-pass membrane protein</topology>
    </subcellularLocation>
</comment>
<keyword evidence="3 6" id="KW-0812">Transmembrane</keyword>
<evidence type="ECO:0000313" key="7">
    <source>
        <dbReference type="EMBL" id="KAK5171077.1"/>
    </source>
</evidence>
<dbReference type="AlphaFoldDB" id="A0AAV9PC65"/>
<keyword evidence="8" id="KW-1185">Reference proteome</keyword>
<dbReference type="Proteomes" id="UP001337655">
    <property type="component" value="Unassembled WGS sequence"/>
</dbReference>